<sequence length="88" mass="9608">MAIDVSVADHSVGNESQAMDTVETIASSNSAGGSVWKTKKGKPMKRSKNVRKMKAVAKAISQSEKSVEKISRSEGKTLRSKFFKNLYD</sequence>
<reference evidence="2" key="1">
    <citation type="submission" date="2020-06" db="EMBL/GenBank/DDBJ databases">
        <authorList>
            <person name="Li T."/>
            <person name="Hu X."/>
            <person name="Zhang T."/>
            <person name="Song X."/>
            <person name="Zhang H."/>
            <person name="Dai N."/>
            <person name="Sheng W."/>
            <person name="Hou X."/>
            <person name="Wei L."/>
        </authorList>
    </citation>
    <scope>NUCLEOTIDE SEQUENCE</scope>
    <source>
        <strain evidence="2">G02</strain>
        <tissue evidence="2">Leaf</tissue>
    </source>
</reference>
<proteinExistence type="predicted"/>
<feature type="region of interest" description="Disordered" evidence="1">
    <location>
        <begin position="29"/>
        <end position="51"/>
    </location>
</feature>
<dbReference type="EMBL" id="JACGWJ010000027">
    <property type="protein sequence ID" value="KAL0309273.1"/>
    <property type="molecule type" value="Genomic_DNA"/>
</dbReference>
<dbReference type="PANTHER" id="PTHR36385">
    <property type="entry name" value="OS07G0562900 PROTEIN"/>
    <property type="match status" value="1"/>
</dbReference>
<reference evidence="2" key="2">
    <citation type="journal article" date="2024" name="Plant">
        <title>Genomic evolution and insights into agronomic trait innovations of Sesamum species.</title>
        <authorList>
            <person name="Miao H."/>
            <person name="Wang L."/>
            <person name="Qu L."/>
            <person name="Liu H."/>
            <person name="Sun Y."/>
            <person name="Le M."/>
            <person name="Wang Q."/>
            <person name="Wei S."/>
            <person name="Zheng Y."/>
            <person name="Lin W."/>
            <person name="Duan Y."/>
            <person name="Cao H."/>
            <person name="Xiong S."/>
            <person name="Wang X."/>
            <person name="Wei L."/>
            <person name="Li C."/>
            <person name="Ma Q."/>
            <person name="Ju M."/>
            <person name="Zhao R."/>
            <person name="Li G."/>
            <person name="Mu C."/>
            <person name="Tian Q."/>
            <person name="Mei H."/>
            <person name="Zhang T."/>
            <person name="Gao T."/>
            <person name="Zhang H."/>
        </authorList>
    </citation>
    <scope>NUCLEOTIDE SEQUENCE</scope>
    <source>
        <strain evidence="2">G02</strain>
    </source>
</reference>
<gene>
    <name evidence="2" type="ORF">Sradi_5869600</name>
</gene>
<dbReference type="PANTHER" id="PTHR36385:SF1">
    <property type="entry name" value="OS07G0562900 PROTEIN"/>
    <property type="match status" value="1"/>
</dbReference>
<name>A0AAW2KRP2_SESRA</name>
<feature type="compositionally biased region" description="Basic residues" evidence="1">
    <location>
        <begin position="37"/>
        <end position="51"/>
    </location>
</feature>
<evidence type="ECO:0000313" key="2">
    <source>
        <dbReference type="EMBL" id="KAL0309273.1"/>
    </source>
</evidence>
<evidence type="ECO:0000256" key="1">
    <source>
        <dbReference type="SAM" id="MobiDB-lite"/>
    </source>
</evidence>
<protein>
    <submittedName>
        <fullName evidence="2">Uncharacterized protein</fullName>
    </submittedName>
</protein>
<dbReference type="AlphaFoldDB" id="A0AAW2KRP2"/>
<comment type="caution">
    <text evidence="2">The sequence shown here is derived from an EMBL/GenBank/DDBJ whole genome shotgun (WGS) entry which is preliminary data.</text>
</comment>
<accession>A0AAW2KRP2</accession>
<organism evidence="2">
    <name type="scientific">Sesamum radiatum</name>
    <name type="common">Black benniseed</name>
    <dbReference type="NCBI Taxonomy" id="300843"/>
    <lineage>
        <taxon>Eukaryota</taxon>
        <taxon>Viridiplantae</taxon>
        <taxon>Streptophyta</taxon>
        <taxon>Embryophyta</taxon>
        <taxon>Tracheophyta</taxon>
        <taxon>Spermatophyta</taxon>
        <taxon>Magnoliopsida</taxon>
        <taxon>eudicotyledons</taxon>
        <taxon>Gunneridae</taxon>
        <taxon>Pentapetalae</taxon>
        <taxon>asterids</taxon>
        <taxon>lamiids</taxon>
        <taxon>Lamiales</taxon>
        <taxon>Pedaliaceae</taxon>
        <taxon>Sesamum</taxon>
    </lineage>
</organism>